<dbReference type="InterPro" id="IPR036691">
    <property type="entry name" value="Endo/exonu/phosph_ase_sf"/>
</dbReference>
<organism evidence="12 13">
    <name type="scientific">Penicillium cinerascens</name>
    <dbReference type="NCBI Taxonomy" id="70096"/>
    <lineage>
        <taxon>Eukaryota</taxon>
        <taxon>Fungi</taxon>
        <taxon>Dikarya</taxon>
        <taxon>Ascomycota</taxon>
        <taxon>Pezizomycotina</taxon>
        <taxon>Eurotiomycetes</taxon>
        <taxon>Eurotiomycetidae</taxon>
        <taxon>Eurotiales</taxon>
        <taxon>Aspergillaceae</taxon>
        <taxon>Penicillium</taxon>
    </lineage>
</organism>
<evidence type="ECO:0000256" key="5">
    <source>
        <dbReference type="ARBA" id="ARBA00022723"/>
    </source>
</evidence>
<evidence type="ECO:0000313" key="13">
    <source>
        <dbReference type="Proteomes" id="UP001150904"/>
    </source>
</evidence>
<dbReference type="EMBL" id="JAPQKR010000015">
    <property type="protein sequence ID" value="KAJ5194610.1"/>
    <property type="molecule type" value="Genomic_DNA"/>
</dbReference>
<dbReference type="CDD" id="cd09080">
    <property type="entry name" value="TDP2"/>
    <property type="match status" value="1"/>
</dbReference>
<evidence type="ECO:0000256" key="8">
    <source>
        <dbReference type="ARBA" id="ARBA00022842"/>
    </source>
</evidence>
<name>A0A9W9JGP5_9EURO</name>
<keyword evidence="10" id="KW-0539">Nucleus</keyword>
<evidence type="ECO:0000256" key="10">
    <source>
        <dbReference type="ARBA" id="ARBA00023242"/>
    </source>
</evidence>
<reference evidence="12" key="1">
    <citation type="submission" date="2022-12" db="EMBL/GenBank/DDBJ databases">
        <authorList>
            <person name="Petersen C."/>
        </authorList>
    </citation>
    <scope>NUCLEOTIDE SEQUENCE</scope>
    <source>
        <strain evidence="12">IBT 15544</strain>
    </source>
</reference>
<dbReference type="GO" id="GO:0006302">
    <property type="term" value="P:double-strand break repair"/>
    <property type="evidence" value="ECO:0007669"/>
    <property type="project" value="TreeGrafter"/>
</dbReference>
<keyword evidence="6" id="KW-0227">DNA damage</keyword>
<evidence type="ECO:0000256" key="4">
    <source>
        <dbReference type="ARBA" id="ARBA00022722"/>
    </source>
</evidence>
<dbReference type="GO" id="GO:0070260">
    <property type="term" value="F:5'-tyrosyl-DNA phosphodiesterase activity"/>
    <property type="evidence" value="ECO:0007669"/>
    <property type="project" value="TreeGrafter"/>
</dbReference>
<dbReference type="GeneID" id="83182411"/>
<dbReference type="OrthoDB" id="9975959at2759"/>
<sequence>MNIFAQARASILSWAHTTPLPSADQAHPTFQSWHHFDPVLQWVSLPSNAGRDHAEPTRGGNTDLVLLTWNIDATSPRTQERVTDIVTFITELDPKVDIVFLQEVSRPALQQILKDERVRESWFSSERDDAAWGKQPFATMILLSKERFASYHNSQISNAVLGHIWRVKYPSHFDRDALCCDVFFPSPQESEHSTTRIRLVNVHLNSLPIKPSHRPRQISIVSAFLRVAGCGVVAGDFNPVLEEDAALIGSNGLTDVWTSLHPEEPGFTWGVHGEHPFPPNRLDKVAVLGLKPSNIKILEPKRLGDSDTSRFQQTDPIEDTPLWSDHHGVLCSFGLAKSE</sequence>
<dbReference type="GO" id="GO:0004519">
    <property type="term" value="F:endonuclease activity"/>
    <property type="evidence" value="ECO:0007669"/>
    <property type="project" value="UniProtKB-KW"/>
</dbReference>
<dbReference type="InterPro" id="IPR051547">
    <property type="entry name" value="TDP2-like"/>
</dbReference>
<feature type="domain" description="Endonuclease/exonuclease/phosphatase" evidence="11">
    <location>
        <begin position="67"/>
        <end position="285"/>
    </location>
</feature>
<dbReference type="GO" id="GO:0005737">
    <property type="term" value="C:cytoplasm"/>
    <property type="evidence" value="ECO:0007669"/>
    <property type="project" value="TreeGrafter"/>
</dbReference>
<proteinExistence type="predicted"/>
<keyword evidence="4" id="KW-0540">Nuclease</keyword>
<evidence type="ECO:0000256" key="1">
    <source>
        <dbReference type="ARBA" id="ARBA00001936"/>
    </source>
</evidence>
<dbReference type="Pfam" id="PF03372">
    <property type="entry name" value="Exo_endo_phos"/>
    <property type="match status" value="1"/>
</dbReference>
<keyword evidence="8" id="KW-0460">Magnesium</keyword>
<evidence type="ECO:0000256" key="3">
    <source>
        <dbReference type="ARBA" id="ARBA00004322"/>
    </source>
</evidence>
<comment type="caution">
    <text evidence="12">The sequence shown here is derived from an EMBL/GenBank/DDBJ whole genome shotgun (WGS) entry which is preliminary data.</text>
</comment>
<dbReference type="GO" id="GO:0003697">
    <property type="term" value="F:single-stranded DNA binding"/>
    <property type="evidence" value="ECO:0007669"/>
    <property type="project" value="TreeGrafter"/>
</dbReference>
<keyword evidence="9" id="KW-0234">DNA repair</keyword>
<keyword evidence="12" id="KW-0255">Endonuclease</keyword>
<keyword evidence="7" id="KW-0378">Hydrolase</keyword>
<evidence type="ECO:0000256" key="9">
    <source>
        <dbReference type="ARBA" id="ARBA00023204"/>
    </source>
</evidence>
<evidence type="ECO:0000313" key="12">
    <source>
        <dbReference type="EMBL" id="KAJ5194610.1"/>
    </source>
</evidence>
<dbReference type="GO" id="GO:0046872">
    <property type="term" value="F:metal ion binding"/>
    <property type="evidence" value="ECO:0007669"/>
    <property type="project" value="UniProtKB-KW"/>
</dbReference>
<reference evidence="12" key="2">
    <citation type="journal article" date="2023" name="IMA Fungus">
        <title>Comparative genomic study of the Penicillium genus elucidates a diverse pangenome and 15 lateral gene transfer events.</title>
        <authorList>
            <person name="Petersen C."/>
            <person name="Sorensen T."/>
            <person name="Nielsen M.R."/>
            <person name="Sondergaard T.E."/>
            <person name="Sorensen J.L."/>
            <person name="Fitzpatrick D.A."/>
            <person name="Frisvad J.C."/>
            <person name="Nielsen K.L."/>
        </authorList>
    </citation>
    <scope>NUCLEOTIDE SEQUENCE</scope>
    <source>
        <strain evidence="12">IBT 15544</strain>
    </source>
</reference>
<evidence type="ECO:0000259" key="11">
    <source>
        <dbReference type="Pfam" id="PF03372"/>
    </source>
</evidence>
<dbReference type="Gene3D" id="3.60.10.10">
    <property type="entry name" value="Endonuclease/exonuclease/phosphatase"/>
    <property type="match status" value="1"/>
</dbReference>
<protein>
    <submittedName>
        <fullName evidence="12">Endonuclease/exonuclease/phosphatase</fullName>
    </submittedName>
</protein>
<dbReference type="InterPro" id="IPR005135">
    <property type="entry name" value="Endo/exonuclease/phosphatase"/>
</dbReference>
<comment type="cofactor">
    <cofactor evidence="2">
        <name>Mg(2+)</name>
        <dbReference type="ChEBI" id="CHEBI:18420"/>
    </cofactor>
</comment>
<comment type="subcellular location">
    <subcellularLocation>
        <location evidence="3">Nucleus</location>
        <location evidence="3">PML body</location>
    </subcellularLocation>
</comment>
<dbReference type="RefSeq" id="XP_058305098.1">
    <property type="nucleotide sequence ID" value="XM_058455110.1"/>
</dbReference>
<gene>
    <name evidence="12" type="ORF">N7498_008048</name>
</gene>
<dbReference type="PANTHER" id="PTHR15822:SF4">
    <property type="entry name" value="TYROSYL-DNA PHOSPHODIESTERASE 2"/>
    <property type="match status" value="1"/>
</dbReference>
<evidence type="ECO:0000256" key="6">
    <source>
        <dbReference type="ARBA" id="ARBA00022763"/>
    </source>
</evidence>
<evidence type="ECO:0000256" key="7">
    <source>
        <dbReference type="ARBA" id="ARBA00022801"/>
    </source>
</evidence>
<dbReference type="Proteomes" id="UP001150904">
    <property type="component" value="Unassembled WGS sequence"/>
</dbReference>
<keyword evidence="5" id="KW-0479">Metal-binding</keyword>
<accession>A0A9W9JGP5</accession>
<keyword evidence="13" id="KW-1185">Reference proteome</keyword>
<dbReference type="SUPFAM" id="SSF56219">
    <property type="entry name" value="DNase I-like"/>
    <property type="match status" value="1"/>
</dbReference>
<dbReference type="AlphaFoldDB" id="A0A9W9JGP5"/>
<comment type="cofactor">
    <cofactor evidence="1">
        <name>Mn(2+)</name>
        <dbReference type="ChEBI" id="CHEBI:29035"/>
    </cofactor>
</comment>
<evidence type="ECO:0000256" key="2">
    <source>
        <dbReference type="ARBA" id="ARBA00001946"/>
    </source>
</evidence>
<dbReference type="PANTHER" id="PTHR15822">
    <property type="entry name" value="TRAF AND TNF RECEPTOR-ASSOCIATED PROTEIN"/>
    <property type="match status" value="1"/>
</dbReference>